<dbReference type="InterPro" id="IPR025432">
    <property type="entry name" value="YhfH-like"/>
</dbReference>
<keyword evidence="2" id="KW-1185">Reference proteome</keyword>
<comment type="caution">
    <text evidence="1">The sequence shown here is derived from an EMBL/GenBank/DDBJ whole genome shotgun (WGS) entry which is preliminary data.</text>
</comment>
<reference evidence="1" key="1">
    <citation type="journal article" date="2014" name="Int. J. Syst. Evol. Microbiol.">
        <title>Complete genome sequence of Corynebacterium casei LMG S-19264T (=DSM 44701T), isolated from a smear-ripened cheese.</title>
        <authorList>
            <consortium name="US DOE Joint Genome Institute (JGI-PGF)"/>
            <person name="Walter F."/>
            <person name="Albersmeier A."/>
            <person name="Kalinowski J."/>
            <person name="Ruckert C."/>
        </authorList>
    </citation>
    <scope>NUCLEOTIDE SEQUENCE</scope>
    <source>
        <strain evidence="1">CGMCC 1.12408</strain>
    </source>
</reference>
<proteinExistence type="predicted"/>
<dbReference type="AlphaFoldDB" id="A0A916RX97"/>
<accession>A0A916RX97</accession>
<evidence type="ECO:0000313" key="1">
    <source>
        <dbReference type="EMBL" id="GGA73678.1"/>
    </source>
</evidence>
<organism evidence="1 2">
    <name type="scientific">Ornithinibacillus halotolerans</name>
    <dbReference type="NCBI Taxonomy" id="1274357"/>
    <lineage>
        <taxon>Bacteria</taxon>
        <taxon>Bacillati</taxon>
        <taxon>Bacillota</taxon>
        <taxon>Bacilli</taxon>
        <taxon>Bacillales</taxon>
        <taxon>Bacillaceae</taxon>
        <taxon>Ornithinibacillus</taxon>
    </lineage>
</organism>
<evidence type="ECO:0008006" key="3">
    <source>
        <dbReference type="Google" id="ProtNLM"/>
    </source>
</evidence>
<dbReference type="EMBL" id="BMEY01000007">
    <property type="protein sequence ID" value="GGA73678.1"/>
    <property type="molecule type" value="Genomic_DNA"/>
</dbReference>
<dbReference type="Pfam" id="PF14149">
    <property type="entry name" value="YhfH"/>
    <property type="match status" value="1"/>
</dbReference>
<protein>
    <recommendedName>
        <fullName evidence="3">YhfH family protein</fullName>
    </recommendedName>
</protein>
<name>A0A916RX97_9BACI</name>
<gene>
    <name evidence="1" type="primary">yhfH</name>
    <name evidence="1" type="ORF">GCM10008025_16700</name>
</gene>
<evidence type="ECO:0000313" key="2">
    <source>
        <dbReference type="Proteomes" id="UP000613512"/>
    </source>
</evidence>
<sequence length="43" mass="5045">MLINVLEFFRNLPKKKCQECGQDINEQADCYINICTECDHPAR</sequence>
<reference evidence="1" key="2">
    <citation type="submission" date="2020-09" db="EMBL/GenBank/DDBJ databases">
        <authorList>
            <person name="Sun Q."/>
            <person name="Zhou Y."/>
        </authorList>
    </citation>
    <scope>NUCLEOTIDE SEQUENCE</scope>
    <source>
        <strain evidence="1">CGMCC 1.12408</strain>
    </source>
</reference>
<dbReference type="Proteomes" id="UP000613512">
    <property type="component" value="Unassembled WGS sequence"/>
</dbReference>